<keyword evidence="2" id="KW-0732">Signal</keyword>
<dbReference type="PANTHER" id="PTHR11261">
    <property type="entry name" value="INTERPHOTORECEPTOR RETINOID-BINDING PROTEIN"/>
    <property type="match status" value="1"/>
</dbReference>
<feature type="chain" id="PRO_5046102342" description="Tail specific protease domain-containing protein" evidence="2">
    <location>
        <begin position="26"/>
        <end position="481"/>
    </location>
</feature>
<name>A0ABP9G4A9_9SPHI</name>
<dbReference type="Pfam" id="PF11918">
    <property type="entry name" value="Peptidase_S41_N"/>
    <property type="match status" value="1"/>
</dbReference>
<evidence type="ECO:0000256" key="2">
    <source>
        <dbReference type="SAM" id="SignalP"/>
    </source>
</evidence>
<dbReference type="InterPro" id="IPR029045">
    <property type="entry name" value="ClpP/crotonase-like_dom_sf"/>
</dbReference>
<protein>
    <recommendedName>
        <fullName evidence="3">Tail specific protease domain-containing protein</fullName>
    </recommendedName>
</protein>
<evidence type="ECO:0000256" key="1">
    <source>
        <dbReference type="SAM" id="MobiDB-lite"/>
    </source>
</evidence>
<keyword evidence="5" id="KW-1185">Reference proteome</keyword>
<dbReference type="InterPro" id="IPR005151">
    <property type="entry name" value="Tail-specific_protease"/>
</dbReference>
<feature type="domain" description="Tail specific protease" evidence="3">
    <location>
        <begin position="100"/>
        <end position="312"/>
    </location>
</feature>
<dbReference type="EMBL" id="BAABJI010000004">
    <property type="protein sequence ID" value="GAA4927999.1"/>
    <property type="molecule type" value="Genomic_DNA"/>
</dbReference>
<evidence type="ECO:0000313" key="5">
    <source>
        <dbReference type="Proteomes" id="UP001501436"/>
    </source>
</evidence>
<dbReference type="SMART" id="SM00245">
    <property type="entry name" value="TSPc"/>
    <property type="match status" value="1"/>
</dbReference>
<dbReference type="Proteomes" id="UP001501436">
    <property type="component" value="Unassembled WGS sequence"/>
</dbReference>
<dbReference type="CDD" id="cd07563">
    <property type="entry name" value="Peptidase_S41_IRBP"/>
    <property type="match status" value="1"/>
</dbReference>
<dbReference type="Pfam" id="PF03572">
    <property type="entry name" value="Peptidase_S41"/>
    <property type="match status" value="1"/>
</dbReference>
<dbReference type="Gene3D" id="3.30.750.44">
    <property type="match status" value="1"/>
</dbReference>
<evidence type="ECO:0000259" key="3">
    <source>
        <dbReference type="SMART" id="SM00245"/>
    </source>
</evidence>
<dbReference type="Gene3D" id="3.90.226.10">
    <property type="entry name" value="2-enoyl-CoA Hydratase, Chain A, domain 1"/>
    <property type="match status" value="1"/>
</dbReference>
<dbReference type="RefSeq" id="WP_345333465.1">
    <property type="nucleotide sequence ID" value="NZ_BAABJI010000004.1"/>
</dbReference>
<gene>
    <name evidence="4" type="ORF">GCM10023313_35750</name>
</gene>
<reference evidence="5" key="1">
    <citation type="journal article" date="2019" name="Int. J. Syst. Evol. Microbiol.">
        <title>The Global Catalogue of Microorganisms (GCM) 10K type strain sequencing project: providing services to taxonomists for standard genome sequencing and annotation.</title>
        <authorList>
            <consortium name="The Broad Institute Genomics Platform"/>
            <consortium name="The Broad Institute Genome Sequencing Center for Infectious Disease"/>
            <person name="Wu L."/>
            <person name="Ma J."/>
        </authorList>
    </citation>
    <scope>NUCLEOTIDE SEQUENCE [LARGE SCALE GENOMIC DNA]</scope>
    <source>
        <strain evidence="5">JCM 18283</strain>
    </source>
</reference>
<accession>A0ABP9G4A9</accession>
<comment type="caution">
    <text evidence="4">The sequence shown here is derived from an EMBL/GenBank/DDBJ whole genome shotgun (WGS) entry which is preliminary data.</text>
</comment>
<sequence>MKIPLRNILIIAAFGVIGFTEQALAQAVNDADSHEIVTKLADKLVDVYPFPDISAKYSEALKKAEAAGRYNNLSEDELASRLTDDLNKAHKDVHLRVMRNEQVYKSMTEPQAGGGNQREDDSERRANYGFKKVEIDGATSTAYIDAPGPFYGSKEAFEMAAAAMNMAAYSKYIVIDIRHNPGGTGQMGRFLSSYFYNAGHEQFYLNGFYKDRKQDEQEWTYAYVPGRRNPDAKVYLLVGRGTGSASEGFAYAMQKLNRATIVGDTTAGAGIAGTYVALKNNLIVFTPFKMVVGPGSNVGWEGTGVIPDVNTGKADALLAARKLILEDIVKTGKDSITRESAQWVIDNSNMAANKPVNIKSKYSELIGRYPNNVSITAAKNGLVYKYSVPGKPVETFTLQEVKPDVLVINGLNANIAPNSSRLYVNRNAAGKVESFTRKTMMANGTIYIAPQPFKTINQISAGISHKRHRLILPFRMPVPGH</sequence>
<feature type="signal peptide" evidence="2">
    <location>
        <begin position="1"/>
        <end position="25"/>
    </location>
</feature>
<dbReference type="SUPFAM" id="SSF52096">
    <property type="entry name" value="ClpP/crotonase"/>
    <property type="match status" value="1"/>
</dbReference>
<dbReference type="PANTHER" id="PTHR11261:SF3">
    <property type="entry name" value="RETINOL-BINDING PROTEIN 3"/>
    <property type="match status" value="1"/>
</dbReference>
<feature type="region of interest" description="Disordered" evidence="1">
    <location>
        <begin position="105"/>
        <end position="124"/>
    </location>
</feature>
<organism evidence="4 5">
    <name type="scientific">Mucilaginibacter defluvii</name>
    <dbReference type="NCBI Taxonomy" id="1196019"/>
    <lineage>
        <taxon>Bacteria</taxon>
        <taxon>Pseudomonadati</taxon>
        <taxon>Bacteroidota</taxon>
        <taxon>Sphingobacteriia</taxon>
        <taxon>Sphingobacteriales</taxon>
        <taxon>Sphingobacteriaceae</taxon>
        <taxon>Mucilaginibacter</taxon>
    </lineage>
</organism>
<evidence type="ECO:0000313" key="4">
    <source>
        <dbReference type="EMBL" id="GAA4927999.1"/>
    </source>
</evidence>
<proteinExistence type="predicted"/>